<gene>
    <name evidence="3" type="ORF">U27_04787</name>
</gene>
<reference evidence="3" key="1">
    <citation type="journal article" date="2015" name="PeerJ">
        <title>First genomic representation of candidate bacterial phylum KSB3 points to enhanced environmental sensing as a trigger of wastewater bulking.</title>
        <authorList>
            <person name="Sekiguchi Y."/>
            <person name="Ohashi A."/>
            <person name="Parks D.H."/>
            <person name="Yamauchi T."/>
            <person name="Tyson G.W."/>
            <person name="Hugenholtz P."/>
        </authorList>
    </citation>
    <scope>NUCLEOTIDE SEQUENCE [LARGE SCALE GENOMIC DNA]</scope>
</reference>
<feature type="domain" description="Gfo/Idh/MocA-like oxidoreductase N-terminal" evidence="1">
    <location>
        <begin position="4"/>
        <end position="124"/>
    </location>
</feature>
<dbReference type="SUPFAM" id="SSF55347">
    <property type="entry name" value="Glyceraldehyde-3-phosphate dehydrogenase-like, C-terminal domain"/>
    <property type="match status" value="1"/>
</dbReference>
<evidence type="ECO:0000259" key="1">
    <source>
        <dbReference type="Pfam" id="PF01408"/>
    </source>
</evidence>
<dbReference type="InterPro" id="IPR055170">
    <property type="entry name" value="GFO_IDH_MocA-like_dom"/>
</dbReference>
<dbReference type="InterPro" id="IPR052515">
    <property type="entry name" value="Gfo/Idh/MocA_Oxidoreductase"/>
</dbReference>
<dbReference type="SUPFAM" id="SSF51735">
    <property type="entry name" value="NAD(P)-binding Rossmann-fold domains"/>
    <property type="match status" value="1"/>
</dbReference>
<organism evidence="3">
    <name type="scientific">Vecturithrix granuli</name>
    <dbReference type="NCBI Taxonomy" id="1499967"/>
    <lineage>
        <taxon>Bacteria</taxon>
        <taxon>Candidatus Moduliflexota</taxon>
        <taxon>Candidatus Vecturitrichia</taxon>
        <taxon>Candidatus Vecturitrichales</taxon>
        <taxon>Candidatus Vecturitrichaceae</taxon>
        <taxon>Candidatus Vecturithrix</taxon>
    </lineage>
</organism>
<accession>A0A081BZR5</accession>
<evidence type="ECO:0000313" key="4">
    <source>
        <dbReference type="Proteomes" id="UP000030661"/>
    </source>
</evidence>
<evidence type="ECO:0000259" key="2">
    <source>
        <dbReference type="Pfam" id="PF22725"/>
    </source>
</evidence>
<dbReference type="AlphaFoldDB" id="A0A081BZR5"/>
<dbReference type="Gene3D" id="3.40.50.720">
    <property type="entry name" value="NAD(P)-binding Rossmann-like Domain"/>
    <property type="match status" value="1"/>
</dbReference>
<dbReference type="eggNOG" id="COG0673">
    <property type="taxonomic scope" value="Bacteria"/>
</dbReference>
<dbReference type="PANTHER" id="PTHR43249">
    <property type="entry name" value="UDP-N-ACETYL-2-AMINO-2-DEOXY-D-GLUCURONATE OXIDASE"/>
    <property type="match status" value="1"/>
</dbReference>
<proteinExistence type="predicted"/>
<dbReference type="PANTHER" id="PTHR43249:SF1">
    <property type="entry name" value="D-GLUCOSIDE 3-DEHYDROGENASE"/>
    <property type="match status" value="1"/>
</dbReference>
<dbReference type="Pfam" id="PF01408">
    <property type="entry name" value="GFO_IDH_MocA"/>
    <property type="match status" value="1"/>
</dbReference>
<keyword evidence="4" id="KW-1185">Reference proteome</keyword>
<dbReference type="HOGENOM" id="CLU_023194_1_3_0"/>
<dbReference type="Gene3D" id="3.30.360.10">
    <property type="entry name" value="Dihydrodipicolinate Reductase, domain 2"/>
    <property type="match status" value="1"/>
</dbReference>
<dbReference type="Pfam" id="PF22725">
    <property type="entry name" value="GFO_IDH_MocA_C3"/>
    <property type="match status" value="1"/>
</dbReference>
<evidence type="ECO:0000313" key="3">
    <source>
        <dbReference type="EMBL" id="GAK57820.1"/>
    </source>
</evidence>
<dbReference type="InterPro" id="IPR036291">
    <property type="entry name" value="NAD(P)-bd_dom_sf"/>
</dbReference>
<dbReference type="STRING" id="1499967.U27_04787"/>
<dbReference type="Proteomes" id="UP000030661">
    <property type="component" value="Unassembled WGS sequence"/>
</dbReference>
<name>A0A081BZR5_VECG1</name>
<feature type="domain" description="GFO/IDH/MocA-like oxidoreductase" evidence="2">
    <location>
        <begin position="132"/>
        <end position="259"/>
    </location>
</feature>
<sequence>MNTIHWGILGCGDVTEVKSGPAFQNIEGAELIAVMRRNGEKARDYAQRHGVAKWYDDADRLIHDPEVDAVYIATPPSSHAEYAIKVAAAGKPVYVEKPMALTYQDCQRMIHVCQQAGVPLFVAYYRRSLPLFLKVKELVESGTIGKVRFVTIALYAPPEENERDRCNLHWHVLPEISGGGRFVDMGCHQLDFLDYVFGPIVETRGLAANQARLYPAEDIVCASFRFDSGVMGNGVWCFTVSEESQTDRMEIIGDAGKIRFSVFTPDQIRVETEEGISEYELIQPEHVQQPLIQTVVDELLGRGKCPSTGVTAARTTWVIDQILCEWRATL</sequence>
<protein>
    <submittedName>
        <fullName evidence="3">Oxidoreductase domain protein</fullName>
    </submittedName>
</protein>
<dbReference type="InterPro" id="IPR000683">
    <property type="entry name" value="Gfo/Idh/MocA-like_OxRdtase_N"/>
</dbReference>
<dbReference type="GO" id="GO:0000166">
    <property type="term" value="F:nucleotide binding"/>
    <property type="evidence" value="ECO:0007669"/>
    <property type="project" value="InterPro"/>
</dbReference>
<dbReference type="EMBL" id="DF820466">
    <property type="protein sequence ID" value="GAK57820.1"/>
    <property type="molecule type" value="Genomic_DNA"/>
</dbReference>